<protein>
    <submittedName>
        <fullName evidence="1">Uncharacterized protein</fullName>
    </submittedName>
</protein>
<reference evidence="1 2" key="1">
    <citation type="journal article" date="2012" name="PLoS Pathog.">
        <title>Diverse lifestyles and strategies of plant pathogenesis encoded in the genomes of eighteen Dothideomycetes fungi.</title>
        <authorList>
            <person name="Ohm R.A."/>
            <person name="Feau N."/>
            <person name="Henrissat B."/>
            <person name="Schoch C.L."/>
            <person name="Horwitz B.A."/>
            <person name="Barry K.W."/>
            <person name="Condon B.J."/>
            <person name="Copeland A.C."/>
            <person name="Dhillon B."/>
            <person name="Glaser F."/>
            <person name="Hesse C.N."/>
            <person name="Kosti I."/>
            <person name="LaButti K."/>
            <person name="Lindquist E.A."/>
            <person name="Lucas S."/>
            <person name="Salamov A.A."/>
            <person name="Bradshaw R.E."/>
            <person name="Ciuffetti L."/>
            <person name="Hamelin R.C."/>
            <person name="Kema G.H.J."/>
            <person name="Lawrence C."/>
            <person name="Scott J.A."/>
            <person name="Spatafora J.W."/>
            <person name="Turgeon B.G."/>
            <person name="de Wit P.J.G.M."/>
            <person name="Zhong S."/>
            <person name="Goodwin S.B."/>
            <person name="Grigoriev I.V."/>
        </authorList>
    </citation>
    <scope>NUCLEOTIDE SEQUENCE [LARGE SCALE GENOMIC DNA]</scope>
    <source>
        <strain evidence="1 2">SO2202</strain>
    </source>
</reference>
<dbReference type="HOGENOM" id="CLU_2575366_0_0_1"/>
<sequence>MESARATGSACRIILVVMKRVTTSNADMERMPSIESVPERLKDRTCSSVAAVDHAAMRDSIKIGALCEIRKVLARGTRQQG</sequence>
<dbReference type="GeneID" id="27898608"/>
<name>N1QE01_SPHMS</name>
<dbReference type="Proteomes" id="UP000016931">
    <property type="component" value="Unassembled WGS sequence"/>
</dbReference>
<proteinExistence type="predicted"/>
<dbReference type="EMBL" id="KB456267">
    <property type="protein sequence ID" value="EMF10470.1"/>
    <property type="molecule type" value="Genomic_DNA"/>
</dbReference>
<evidence type="ECO:0000313" key="2">
    <source>
        <dbReference type="Proteomes" id="UP000016931"/>
    </source>
</evidence>
<accession>N1QE01</accession>
<gene>
    <name evidence="1" type="ORF">SEPMUDRAFT_119021</name>
</gene>
<dbReference type="AlphaFoldDB" id="N1QE01"/>
<evidence type="ECO:0000313" key="1">
    <source>
        <dbReference type="EMBL" id="EMF10470.1"/>
    </source>
</evidence>
<dbReference type="RefSeq" id="XP_016758591.1">
    <property type="nucleotide sequence ID" value="XM_016901471.1"/>
</dbReference>
<organism evidence="1 2">
    <name type="scientific">Sphaerulina musiva (strain SO2202)</name>
    <name type="common">Poplar stem canker fungus</name>
    <name type="synonym">Septoria musiva</name>
    <dbReference type="NCBI Taxonomy" id="692275"/>
    <lineage>
        <taxon>Eukaryota</taxon>
        <taxon>Fungi</taxon>
        <taxon>Dikarya</taxon>
        <taxon>Ascomycota</taxon>
        <taxon>Pezizomycotina</taxon>
        <taxon>Dothideomycetes</taxon>
        <taxon>Dothideomycetidae</taxon>
        <taxon>Mycosphaerellales</taxon>
        <taxon>Mycosphaerellaceae</taxon>
        <taxon>Sphaerulina</taxon>
    </lineage>
</organism>
<keyword evidence="2" id="KW-1185">Reference proteome</keyword>